<feature type="transmembrane region" description="Helical" evidence="2">
    <location>
        <begin position="164"/>
        <end position="188"/>
    </location>
</feature>
<organism evidence="3 5">
    <name type="scientific">Didymodactylos carnosus</name>
    <dbReference type="NCBI Taxonomy" id="1234261"/>
    <lineage>
        <taxon>Eukaryota</taxon>
        <taxon>Metazoa</taxon>
        <taxon>Spiralia</taxon>
        <taxon>Gnathifera</taxon>
        <taxon>Rotifera</taxon>
        <taxon>Eurotatoria</taxon>
        <taxon>Bdelloidea</taxon>
        <taxon>Philodinida</taxon>
        <taxon>Philodinidae</taxon>
        <taxon>Didymodactylos</taxon>
    </lineage>
</organism>
<protein>
    <recommendedName>
        <fullName evidence="6">CUB domain-containing protein</fullName>
    </recommendedName>
</protein>
<keyword evidence="2" id="KW-0472">Membrane</keyword>
<evidence type="ECO:0000313" key="3">
    <source>
        <dbReference type="EMBL" id="CAF0992319.1"/>
    </source>
</evidence>
<sequence length="428" mass="48629">MCDHHSEIDTRHTHISRYTYIKLILVLLPFTFYFSSESTRLLNSSTFLSAYYPSNIHLTFRTNDLITRKGFWLVIQPAKSEQQTSLKVTCQQHNLNSKLQPLSIITTTATTSTTVSTTTTTPNTTLVSAINFSQPSEILINEAMTSSSFGIHVPNRTHRSTLSFILIITAIFVASLLLLNLFLILLCWKQRSHSKKQSLQFFTSSYNRDTPVMNSLESKTTTSSRYIFDSSPTVQHPQLPHHNTPSTSTTKTSSYEDPGELMTLNPNNTTLSSWNNDAQQVNSSSYHQYPQIVPLKKTVNPINNLAYLQQKTFRPILPMAPLSDGYNRMIHWPRLPIQCNFSPSPPEIHYPDSHIYETIQDNNGTLPPYHRLASTMRRQRLCHPQCTCVPATYHDASFNCRTCNENNNNNENNISAIESVQPNPETLV</sequence>
<evidence type="ECO:0000256" key="2">
    <source>
        <dbReference type="SAM" id="Phobius"/>
    </source>
</evidence>
<gene>
    <name evidence="3" type="ORF">OVA965_LOCUS14138</name>
    <name evidence="4" type="ORF">TMI583_LOCUS14141</name>
</gene>
<evidence type="ECO:0000313" key="4">
    <source>
        <dbReference type="EMBL" id="CAF3762311.1"/>
    </source>
</evidence>
<reference evidence="3" key="1">
    <citation type="submission" date="2021-02" db="EMBL/GenBank/DDBJ databases">
        <authorList>
            <person name="Nowell W R."/>
        </authorList>
    </citation>
    <scope>NUCLEOTIDE SEQUENCE</scope>
</reference>
<dbReference type="EMBL" id="CAJNOK010006059">
    <property type="protein sequence ID" value="CAF0992319.1"/>
    <property type="molecule type" value="Genomic_DNA"/>
</dbReference>
<dbReference type="Proteomes" id="UP000682733">
    <property type="component" value="Unassembled WGS sequence"/>
</dbReference>
<feature type="compositionally biased region" description="Low complexity" evidence="1">
    <location>
        <begin position="244"/>
        <end position="253"/>
    </location>
</feature>
<dbReference type="AlphaFoldDB" id="A0A8S2DL71"/>
<accession>A0A8S2DL71</accession>
<evidence type="ECO:0008006" key="6">
    <source>
        <dbReference type="Google" id="ProtNLM"/>
    </source>
</evidence>
<evidence type="ECO:0000313" key="5">
    <source>
        <dbReference type="Proteomes" id="UP000677228"/>
    </source>
</evidence>
<keyword evidence="2" id="KW-1133">Transmembrane helix</keyword>
<feature type="region of interest" description="Disordered" evidence="1">
    <location>
        <begin position="231"/>
        <end position="257"/>
    </location>
</feature>
<feature type="transmembrane region" description="Helical" evidence="2">
    <location>
        <begin position="20"/>
        <end position="36"/>
    </location>
</feature>
<name>A0A8S2DL71_9BILA</name>
<dbReference type="EMBL" id="CAJOBA010006066">
    <property type="protein sequence ID" value="CAF3762311.1"/>
    <property type="molecule type" value="Genomic_DNA"/>
</dbReference>
<proteinExistence type="predicted"/>
<dbReference type="Proteomes" id="UP000677228">
    <property type="component" value="Unassembled WGS sequence"/>
</dbReference>
<keyword evidence="2" id="KW-0812">Transmembrane</keyword>
<evidence type="ECO:0000256" key="1">
    <source>
        <dbReference type="SAM" id="MobiDB-lite"/>
    </source>
</evidence>
<comment type="caution">
    <text evidence="3">The sequence shown here is derived from an EMBL/GenBank/DDBJ whole genome shotgun (WGS) entry which is preliminary data.</text>
</comment>